<feature type="region of interest" description="Disordered" evidence="1">
    <location>
        <begin position="1"/>
        <end position="20"/>
    </location>
</feature>
<accession>A0ABS6EQ31</accession>
<keyword evidence="3" id="KW-1185">Reference proteome</keyword>
<dbReference type="RefSeq" id="WP_216469452.1">
    <property type="nucleotide sequence ID" value="NZ_JAHLQI010000002.1"/>
</dbReference>
<reference evidence="2 3" key="1">
    <citation type="submission" date="2021-06" db="EMBL/GenBank/DDBJ databases">
        <authorList>
            <person name="Sun Q."/>
            <person name="Li D."/>
        </authorList>
    </citation>
    <scope>NUCLEOTIDE SEQUENCE [LARGE SCALE GENOMIC DNA]</scope>
    <source>
        <strain evidence="2 3">MSJd-7</strain>
    </source>
</reference>
<evidence type="ECO:0000256" key="1">
    <source>
        <dbReference type="SAM" id="MobiDB-lite"/>
    </source>
</evidence>
<dbReference type="Proteomes" id="UP000783588">
    <property type="component" value="Unassembled WGS sequence"/>
</dbReference>
<sequence>MKYTMTAKNERDNYTRQTKTNTAMLEARERINFMLDSISTPDELLGIETGIEELFEDYGYSFRFENEQGHEVNA</sequence>
<evidence type="ECO:0000313" key="2">
    <source>
        <dbReference type="EMBL" id="MBU5489798.1"/>
    </source>
</evidence>
<comment type="caution">
    <text evidence="2">The sequence shown here is derived from an EMBL/GenBank/DDBJ whole genome shotgun (WGS) entry which is preliminary data.</text>
</comment>
<gene>
    <name evidence="2" type="ORF">KQI75_04020</name>
</gene>
<name>A0ABS6EQ31_9FIRM</name>
<proteinExistence type="predicted"/>
<dbReference type="EMBL" id="JAHLQI010000002">
    <property type="protein sequence ID" value="MBU5489798.1"/>
    <property type="molecule type" value="Genomic_DNA"/>
</dbReference>
<protein>
    <submittedName>
        <fullName evidence="2">Uncharacterized protein</fullName>
    </submittedName>
</protein>
<organism evidence="2 3">
    <name type="scientific">Butyricicoccus intestinisimiae</name>
    <dbReference type="NCBI Taxonomy" id="2841509"/>
    <lineage>
        <taxon>Bacteria</taxon>
        <taxon>Bacillati</taxon>
        <taxon>Bacillota</taxon>
        <taxon>Clostridia</taxon>
        <taxon>Eubacteriales</taxon>
        <taxon>Butyricicoccaceae</taxon>
        <taxon>Butyricicoccus</taxon>
    </lineage>
</organism>
<evidence type="ECO:0000313" key="3">
    <source>
        <dbReference type="Proteomes" id="UP000783588"/>
    </source>
</evidence>